<dbReference type="Proteomes" id="UP000196240">
    <property type="component" value="Unassembled WGS sequence"/>
</dbReference>
<proteinExistence type="predicted"/>
<name>A0A1R7QH58_ACIJO</name>
<dbReference type="EMBL" id="FUUY01000016">
    <property type="protein sequence ID" value="SJX23615.1"/>
    <property type="molecule type" value="Genomic_DNA"/>
</dbReference>
<dbReference type="InterPro" id="IPR011440">
    <property type="entry name" value="DUF1543"/>
</dbReference>
<dbReference type="RefSeq" id="WP_087014750.1">
    <property type="nucleotide sequence ID" value="NZ_FUUY01000016.1"/>
</dbReference>
<feature type="domain" description="DUF1543" evidence="1">
    <location>
        <begin position="16"/>
        <end position="61"/>
    </location>
</feature>
<dbReference type="AlphaFoldDB" id="A0A1R7QH58"/>
<evidence type="ECO:0000313" key="2">
    <source>
        <dbReference type="EMBL" id="SJX23615.1"/>
    </source>
</evidence>
<dbReference type="Gene3D" id="3.10.20.10">
    <property type="match status" value="2"/>
</dbReference>
<evidence type="ECO:0000313" key="3">
    <source>
        <dbReference type="Proteomes" id="UP000196240"/>
    </source>
</evidence>
<dbReference type="Pfam" id="PF07566">
    <property type="entry name" value="DUF1543"/>
    <property type="match status" value="1"/>
</dbReference>
<accession>A0A1R7QH58</accession>
<protein>
    <recommendedName>
        <fullName evidence="1">DUF1543 domain-containing protein</fullName>
    </recommendedName>
</protein>
<reference evidence="2 3" key="1">
    <citation type="submission" date="2017-02" db="EMBL/GenBank/DDBJ databases">
        <authorList>
            <person name="Peterson S.W."/>
        </authorList>
    </citation>
    <scope>NUCLEOTIDE SEQUENCE [LARGE SCALE GENOMIC DNA]</scope>
    <source>
        <strain evidence="2">C6</strain>
    </source>
</reference>
<gene>
    <name evidence="2" type="ORF">ACNJC6_03291</name>
</gene>
<organism evidence="2 3">
    <name type="scientific">Acinetobacter johnsonii</name>
    <dbReference type="NCBI Taxonomy" id="40214"/>
    <lineage>
        <taxon>Bacteria</taxon>
        <taxon>Pseudomonadati</taxon>
        <taxon>Pseudomonadota</taxon>
        <taxon>Gammaproteobacteria</taxon>
        <taxon>Moraxellales</taxon>
        <taxon>Moraxellaceae</taxon>
        <taxon>Acinetobacter</taxon>
    </lineage>
</organism>
<evidence type="ECO:0000259" key="1">
    <source>
        <dbReference type="Pfam" id="PF07566"/>
    </source>
</evidence>
<sequence>MPNLFMVMLGGRHARANTEVHDVVFAVADSLEESYPQLKNAWFGEQKGLHIDAWIQVEGVESAGKKYQIQFSDAQPQAEDEKLWLINLGGYDTREFGELHRYVLVVAPHAAEAKQLGKQYFDQKWQKQHTDRVLDVDGCIAIDCVHGRYVALVEAEFDANTWENTYLMLNSV</sequence>